<reference evidence="2" key="1">
    <citation type="submission" date="2021-01" db="EMBL/GenBank/DDBJ databases">
        <authorList>
            <person name="Kaushik A."/>
        </authorList>
    </citation>
    <scope>NUCLEOTIDE SEQUENCE</scope>
    <source>
        <strain evidence="2">AG3-1AP</strain>
    </source>
</reference>
<evidence type="ECO:0000313" key="2">
    <source>
        <dbReference type="EMBL" id="CAE6489936.1"/>
    </source>
</evidence>
<feature type="compositionally biased region" description="Polar residues" evidence="1">
    <location>
        <begin position="512"/>
        <end position="533"/>
    </location>
</feature>
<feature type="region of interest" description="Disordered" evidence="1">
    <location>
        <begin position="508"/>
        <end position="533"/>
    </location>
</feature>
<evidence type="ECO:0000313" key="3">
    <source>
        <dbReference type="Proteomes" id="UP000663831"/>
    </source>
</evidence>
<dbReference type="AlphaFoldDB" id="A0A8H3CKT1"/>
<comment type="caution">
    <text evidence="2">The sequence shown here is derived from an EMBL/GenBank/DDBJ whole genome shotgun (WGS) entry which is preliminary data.</text>
</comment>
<dbReference type="EMBL" id="CAJMWV010003908">
    <property type="protein sequence ID" value="CAE6489936.1"/>
    <property type="molecule type" value="Genomic_DNA"/>
</dbReference>
<gene>
    <name evidence="2" type="ORF">RDB_LOCUS107763</name>
</gene>
<organism evidence="2 3">
    <name type="scientific">Rhizoctonia solani</name>
    <dbReference type="NCBI Taxonomy" id="456999"/>
    <lineage>
        <taxon>Eukaryota</taxon>
        <taxon>Fungi</taxon>
        <taxon>Dikarya</taxon>
        <taxon>Basidiomycota</taxon>
        <taxon>Agaricomycotina</taxon>
        <taxon>Agaricomycetes</taxon>
        <taxon>Cantharellales</taxon>
        <taxon>Ceratobasidiaceae</taxon>
        <taxon>Rhizoctonia</taxon>
    </lineage>
</organism>
<feature type="compositionally biased region" description="Pro residues" evidence="1">
    <location>
        <begin position="278"/>
        <end position="287"/>
    </location>
</feature>
<accession>A0A8H3CKT1</accession>
<sequence length="792" mass="87063">MNSSNAYRLPPINAGEVFTCQGKGLMYENIARVPIDELRELLAGGSGQTLARGRKESKKWFQAQCAHYGLPIKGFVAKLRAQLDTFVTSPTSEVPEDILKLESEKNEEYKMLSDQINTITSRARSPTPGRTRRVTINSPTPTPPPQEPSSANTTRSRTISAGSSSVAHSPTVDLETQPEPVKRGRGRPRKSEPAPMVDRTKTADASPIVPKLDKGKSAATKNNSKAIPRPDPPSQTDSVISTYSELDDEVMDALDDIEEGLEFMQKDKDGDSQMTSLPSPPRPPVSLPEPRTPRRTYPATAPSPHGHSPRSTLERDVVSGTWSLRITKPTLPGDQQTTDSKGTMNLHLAEDKRSLTGEFNLLGRRTLNTPQIRIIIIMPHVSASACVTNTFTFDGTNLLYANFPRTSVKDLRHLLSRGSGYVVRGQQMPTSWFQSQCAHYGLPTSGTLAALRNQLVLFLASPSPQVPRGLFILEKKKRDEHAVATAPNLLQEELPMDQLRDEIDQVPEPALSNDSANESQAPPAQDPVSTQAVQPLADKTNLCSTLVTPRKPSFPRAKLAAVAKFKKSVRWDPVSAENALQEIKLRMGRPEPTSGTDTESDGEEESFRPSHFGAFASSNWSTRHSVARWPPRNLVPFTADVVSGRWELRVTCHTMSPLPAPWRTASSKWLKGDMNVQLASDGQSLSGEFALLGLDGKFKSRKCDLRADGIGAWVRFVAQMPIATAKPLRDYGHKEQSLTFGPSESQYGYLRFYGGNKVGGMLRCRKYGKLEFTGIRVGGPVDIASHWSSFIE</sequence>
<proteinExistence type="predicted"/>
<feature type="region of interest" description="Disordered" evidence="1">
    <location>
        <begin position="268"/>
        <end position="315"/>
    </location>
</feature>
<evidence type="ECO:0000256" key="1">
    <source>
        <dbReference type="SAM" id="MobiDB-lite"/>
    </source>
</evidence>
<dbReference type="Proteomes" id="UP000663831">
    <property type="component" value="Unassembled WGS sequence"/>
</dbReference>
<feature type="region of interest" description="Disordered" evidence="1">
    <location>
        <begin position="120"/>
        <end position="239"/>
    </location>
</feature>
<feature type="region of interest" description="Disordered" evidence="1">
    <location>
        <begin position="588"/>
        <end position="607"/>
    </location>
</feature>
<name>A0A8H3CKT1_9AGAM</name>
<protein>
    <submittedName>
        <fullName evidence="2">Uncharacterized protein</fullName>
    </submittedName>
</protein>
<feature type="compositionally biased region" description="Polar residues" evidence="1">
    <location>
        <begin position="148"/>
        <end position="168"/>
    </location>
</feature>